<evidence type="ECO:0000313" key="2">
    <source>
        <dbReference type="EMBL" id="CAF0787059.1"/>
    </source>
</evidence>
<evidence type="ECO:0000256" key="1">
    <source>
        <dbReference type="SAM" id="MobiDB-lite"/>
    </source>
</evidence>
<comment type="caution">
    <text evidence="2">The sequence shown here is derived from an EMBL/GenBank/DDBJ whole genome shotgun (WGS) entry which is preliminary data.</text>
</comment>
<dbReference type="AlphaFoldDB" id="A0A813RUM5"/>
<sequence length="90" mass="10540">MTLSTWLDIYHSRRWLKFNDFLIWQRSCWLVVPLQSGSCPIDIKEYSCKHSVGLAIIFNTYQVSDKTRIQPLGKRKTRGRPKKVSTALNL</sequence>
<evidence type="ECO:0000313" key="3">
    <source>
        <dbReference type="Proteomes" id="UP000663882"/>
    </source>
</evidence>
<dbReference type="EMBL" id="CAJNOO010000074">
    <property type="protein sequence ID" value="CAF0787059.1"/>
    <property type="molecule type" value="Genomic_DNA"/>
</dbReference>
<feature type="region of interest" description="Disordered" evidence="1">
    <location>
        <begin position="71"/>
        <end position="90"/>
    </location>
</feature>
<dbReference type="Proteomes" id="UP000663882">
    <property type="component" value="Unassembled WGS sequence"/>
</dbReference>
<accession>A0A813RUM5</accession>
<proteinExistence type="predicted"/>
<reference evidence="2" key="1">
    <citation type="submission" date="2021-02" db="EMBL/GenBank/DDBJ databases">
        <authorList>
            <person name="Nowell W R."/>
        </authorList>
    </citation>
    <scope>NUCLEOTIDE SEQUENCE</scope>
</reference>
<protein>
    <recommendedName>
        <fullName evidence="4">SWIM-type domain-containing protein</fullName>
    </recommendedName>
</protein>
<feature type="compositionally biased region" description="Basic residues" evidence="1">
    <location>
        <begin position="73"/>
        <end position="83"/>
    </location>
</feature>
<dbReference type="OrthoDB" id="10042051at2759"/>
<gene>
    <name evidence="2" type="ORF">RFH988_LOCUS3221</name>
</gene>
<organism evidence="2 3">
    <name type="scientific">Rotaria sordida</name>
    <dbReference type="NCBI Taxonomy" id="392033"/>
    <lineage>
        <taxon>Eukaryota</taxon>
        <taxon>Metazoa</taxon>
        <taxon>Spiralia</taxon>
        <taxon>Gnathifera</taxon>
        <taxon>Rotifera</taxon>
        <taxon>Eurotatoria</taxon>
        <taxon>Bdelloidea</taxon>
        <taxon>Philodinida</taxon>
        <taxon>Philodinidae</taxon>
        <taxon>Rotaria</taxon>
    </lineage>
</organism>
<name>A0A813RUM5_9BILA</name>
<evidence type="ECO:0008006" key="4">
    <source>
        <dbReference type="Google" id="ProtNLM"/>
    </source>
</evidence>